<dbReference type="EMBL" id="OBQD01000020">
    <property type="protein sequence ID" value="SOC46071.1"/>
    <property type="molecule type" value="Genomic_DNA"/>
</dbReference>
<dbReference type="GO" id="GO:0006865">
    <property type="term" value="P:amino acid transport"/>
    <property type="evidence" value="ECO:0007669"/>
    <property type="project" value="UniProtKB-KW"/>
</dbReference>
<keyword evidence="4" id="KW-0029">Amino-acid transport</keyword>
<feature type="chain" id="PRO_5012131477" evidence="5">
    <location>
        <begin position="26"/>
        <end position="371"/>
    </location>
</feature>
<keyword evidence="3 5" id="KW-0732">Signal</keyword>
<dbReference type="AlphaFoldDB" id="A0A285V0M6"/>
<evidence type="ECO:0000313" key="8">
    <source>
        <dbReference type="Proteomes" id="UP000219167"/>
    </source>
</evidence>
<dbReference type="PANTHER" id="PTHR30483:SF6">
    <property type="entry name" value="PERIPLASMIC BINDING PROTEIN OF ABC TRANSPORTER FOR NATURAL AMINO ACIDS"/>
    <property type="match status" value="1"/>
</dbReference>
<dbReference type="PANTHER" id="PTHR30483">
    <property type="entry name" value="LEUCINE-SPECIFIC-BINDING PROTEIN"/>
    <property type="match status" value="1"/>
</dbReference>
<protein>
    <submittedName>
        <fullName evidence="7">Amino acid/amide ABC transporter substrate-binding protein (HAAT family)</fullName>
    </submittedName>
</protein>
<dbReference type="OrthoDB" id="9791590at2"/>
<feature type="domain" description="Leucine-binding protein" evidence="6">
    <location>
        <begin position="28"/>
        <end position="363"/>
    </location>
</feature>
<sequence>MKTTAFAAAFAALFGGLVGIAPAMAEDITIGAVIPLSGASATTGKDQSRGIELAVKQVNANGGVLGKQLKVIVEDSGGKPQTAIDAAKKLVSVDKVPIVIGEYSSGNTIPLGQYLVQEGMPHINPASTSGLVRDIGATSYSVVGLDNVSTEFAAQDVLDHGWKKVAVLAMNNAFGQGVAEEFKKHFTAKGGEVATTVMYTIGQSTYRRELQQVEAAEPDAYVFTAYGTEGALIMQEAFELGMQEGKPWYSILITMMNKDTPAEFKKGLIGMDVGYIGEDGDSYKSEYETAYGETFLSAYGGYAHDAVLFAAAALNKAGSTDKAAVLKAIEDLGKEGVKGATGEIKLDADGQRTHQPYLKFKVEGEKLVAYE</sequence>
<dbReference type="InterPro" id="IPR000709">
    <property type="entry name" value="Leu_Ile_Val-bd"/>
</dbReference>
<dbReference type="RefSeq" id="WP_097142482.1">
    <property type="nucleotide sequence ID" value="NZ_OBQD01000020.1"/>
</dbReference>
<gene>
    <name evidence="7" type="ORF">SAMN05892877_12081</name>
</gene>
<dbReference type="CDD" id="cd06346">
    <property type="entry name" value="PBP1_ABC_ligand_binding-like"/>
    <property type="match status" value="1"/>
</dbReference>
<feature type="signal peptide" evidence="5">
    <location>
        <begin position="1"/>
        <end position="25"/>
    </location>
</feature>
<evidence type="ECO:0000259" key="6">
    <source>
        <dbReference type="Pfam" id="PF13458"/>
    </source>
</evidence>
<comment type="similarity">
    <text evidence="1">Belongs to the leucine-binding protein family.</text>
</comment>
<dbReference type="InterPro" id="IPR051010">
    <property type="entry name" value="BCAA_transport"/>
</dbReference>
<evidence type="ECO:0000256" key="3">
    <source>
        <dbReference type="ARBA" id="ARBA00022729"/>
    </source>
</evidence>
<organism evidence="7 8">
    <name type="scientific">Rhizobium subbaraonis</name>
    <dbReference type="NCBI Taxonomy" id="908946"/>
    <lineage>
        <taxon>Bacteria</taxon>
        <taxon>Pseudomonadati</taxon>
        <taxon>Pseudomonadota</taxon>
        <taxon>Alphaproteobacteria</taxon>
        <taxon>Hyphomicrobiales</taxon>
        <taxon>Rhizobiaceae</taxon>
        <taxon>Rhizobium/Agrobacterium group</taxon>
        <taxon>Rhizobium</taxon>
    </lineage>
</organism>
<dbReference type="SUPFAM" id="SSF53822">
    <property type="entry name" value="Periplasmic binding protein-like I"/>
    <property type="match status" value="1"/>
</dbReference>
<accession>A0A285V0M6</accession>
<evidence type="ECO:0000313" key="7">
    <source>
        <dbReference type="EMBL" id="SOC46071.1"/>
    </source>
</evidence>
<evidence type="ECO:0000256" key="1">
    <source>
        <dbReference type="ARBA" id="ARBA00010062"/>
    </source>
</evidence>
<reference evidence="7 8" key="1">
    <citation type="submission" date="2017-08" db="EMBL/GenBank/DDBJ databases">
        <authorList>
            <person name="de Groot N.N."/>
        </authorList>
    </citation>
    <scope>NUCLEOTIDE SEQUENCE [LARGE SCALE GENOMIC DNA]</scope>
    <source>
        <strain evidence="7 8">JC85</strain>
    </source>
</reference>
<dbReference type="PRINTS" id="PR00337">
    <property type="entry name" value="LEUILEVALBP"/>
</dbReference>
<evidence type="ECO:0000256" key="5">
    <source>
        <dbReference type="SAM" id="SignalP"/>
    </source>
</evidence>
<evidence type="ECO:0000256" key="2">
    <source>
        <dbReference type="ARBA" id="ARBA00022448"/>
    </source>
</evidence>
<evidence type="ECO:0000256" key="4">
    <source>
        <dbReference type="ARBA" id="ARBA00022970"/>
    </source>
</evidence>
<dbReference type="InterPro" id="IPR028081">
    <property type="entry name" value="Leu-bd"/>
</dbReference>
<keyword evidence="8" id="KW-1185">Reference proteome</keyword>
<dbReference type="InterPro" id="IPR028082">
    <property type="entry name" value="Peripla_BP_I"/>
</dbReference>
<dbReference type="Pfam" id="PF13458">
    <property type="entry name" value="Peripla_BP_6"/>
    <property type="match status" value="1"/>
</dbReference>
<proteinExistence type="inferred from homology"/>
<name>A0A285V0M6_9HYPH</name>
<keyword evidence="2" id="KW-0813">Transport</keyword>
<dbReference type="Gene3D" id="3.40.50.2300">
    <property type="match status" value="2"/>
</dbReference>
<dbReference type="Proteomes" id="UP000219167">
    <property type="component" value="Unassembled WGS sequence"/>
</dbReference>